<dbReference type="AlphaFoldDB" id="A0A8X6SBE5"/>
<feature type="region of interest" description="Disordered" evidence="1">
    <location>
        <begin position="55"/>
        <end position="79"/>
    </location>
</feature>
<accession>A0A8X6SBE5</accession>
<reference evidence="2" key="1">
    <citation type="submission" date="2020-08" db="EMBL/GenBank/DDBJ databases">
        <title>Multicomponent nature underlies the extraordinary mechanical properties of spider dragline silk.</title>
        <authorList>
            <person name="Kono N."/>
            <person name="Nakamura H."/>
            <person name="Mori M."/>
            <person name="Yoshida Y."/>
            <person name="Ohtoshi R."/>
            <person name="Malay A.D."/>
            <person name="Moran D.A.P."/>
            <person name="Tomita M."/>
            <person name="Numata K."/>
            <person name="Arakawa K."/>
        </authorList>
    </citation>
    <scope>NUCLEOTIDE SEQUENCE</scope>
</reference>
<proteinExistence type="predicted"/>
<dbReference type="Proteomes" id="UP000887159">
    <property type="component" value="Unassembled WGS sequence"/>
</dbReference>
<protein>
    <submittedName>
        <fullName evidence="2">Uncharacterized protein</fullName>
    </submittedName>
</protein>
<dbReference type="EMBL" id="BMAU01021294">
    <property type="protein sequence ID" value="GFY10046.1"/>
    <property type="molecule type" value="Genomic_DNA"/>
</dbReference>
<evidence type="ECO:0000313" key="3">
    <source>
        <dbReference type="Proteomes" id="UP000887159"/>
    </source>
</evidence>
<comment type="caution">
    <text evidence="2">The sequence shown here is derived from an EMBL/GenBank/DDBJ whole genome shotgun (WGS) entry which is preliminary data.</text>
</comment>
<sequence length="79" mass="8457">MTRSVTKNPRVASWTVCDVNIHSLTGESFYYPPPMDPPCPRLASGSCMERIVARPVPSVPKPKSGSGPGATEDLPCRGD</sequence>
<evidence type="ECO:0000313" key="2">
    <source>
        <dbReference type="EMBL" id="GFY10046.1"/>
    </source>
</evidence>
<organism evidence="2 3">
    <name type="scientific">Trichonephila clavipes</name>
    <name type="common">Golden silk orbweaver</name>
    <name type="synonym">Nephila clavipes</name>
    <dbReference type="NCBI Taxonomy" id="2585209"/>
    <lineage>
        <taxon>Eukaryota</taxon>
        <taxon>Metazoa</taxon>
        <taxon>Ecdysozoa</taxon>
        <taxon>Arthropoda</taxon>
        <taxon>Chelicerata</taxon>
        <taxon>Arachnida</taxon>
        <taxon>Araneae</taxon>
        <taxon>Araneomorphae</taxon>
        <taxon>Entelegynae</taxon>
        <taxon>Araneoidea</taxon>
        <taxon>Nephilidae</taxon>
        <taxon>Trichonephila</taxon>
    </lineage>
</organism>
<keyword evidence="3" id="KW-1185">Reference proteome</keyword>
<evidence type="ECO:0000256" key="1">
    <source>
        <dbReference type="SAM" id="MobiDB-lite"/>
    </source>
</evidence>
<name>A0A8X6SBE5_TRICX</name>
<gene>
    <name evidence="2" type="ORF">TNCV_1945911</name>
</gene>